<evidence type="ECO:0000256" key="5">
    <source>
        <dbReference type="ARBA" id="ARBA00022917"/>
    </source>
</evidence>
<dbReference type="InterPro" id="IPR018027">
    <property type="entry name" value="Asn/Gln_amidotransferase"/>
</dbReference>
<dbReference type="Gene3D" id="1.10.10.410">
    <property type="match status" value="1"/>
</dbReference>
<evidence type="ECO:0000259" key="9">
    <source>
        <dbReference type="SMART" id="SM00845"/>
    </source>
</evidence>
<accession>A0A6G1LMD8</accession>
<dbReference type="PANTHER" id="PTHR11659">
    <property type="entry name" value="GLUTAMYL-TRNA GLN AMIDOTRANSFERASE SUBUNIT B MITOCHONDRIAL AND PROKARYOTIC PET112-RELATED"/>
    <property type="match status" value="1"/>
</dbReference>
<dbReference type="InterPro" id="IPR017958">
    <property type="entry name" value="Gln-tRNA_amidoTrfase_suB_CS"/>
</dbReference>
<sequence length="565" mass="61934">MRELSTATPLPQGAVPLRKHLKDEAKRKKAEHRNSKSLVDPRSEKWELAVGIEIHAELNTACKLFSPAPTEGQGGLPNSRVALFDAALPGTQPQFQVATLLPALRAAIALGCTVQRKSGWDRKHYFHWDQPNGYQITQYYQPFAKNGVISLVAADGVPASDLPPGSTSLCIGIKQIQMEQDTAKTTHHPPSTYRVDLNRAGHPLIEIITLPQIHSPQTAAAVVRKIQAILKAVDSCVTGMELGGLRADVNVSVRQRGTDGTGSSYSGVSGLGQRTEIKNLSSFKAVEDAIIAERDRQISVLEAGGTIEGETRGWTLGEKETRRLRGKEGEVDYRYMPDADLPPLLIGHDLVERLRSSLPPLPEQTIAHLIESFGMSEKDAKTLSELDDGERIDFLEETVDLMTCNAEAVDRSQTGKIVANWILHEMGGLLAASEDITSWADLTITPAELAEILMLLSRKRITARAAKQLLAMLFDASSDRRPKVASIIDEEGLWFTPLSEAEYESLAQGIIDNNPKMVANVKKDLLKGQKGKVMWFVGQMVRKGEEGTVEPEKAREVVERLLGVT</sequence>
<organism evidence="10 11">
    <name type="scientific">Teratosphaeria nubilosa</name>
    <dbReference type="NCBI Taxonomy" id="161662"/>
    <lineage>
        <taxon>Eukaryota</taxon>
        <taxon>Fungi</taxon>
        <taxon>Dikarya</taxon>
        <taxon>Ascomycota</taxon>
        <taxon>Pezizomycotina</taxon>
        <taxon>Dothideomycetes</taxon>
        <taxon>Dothideomycetidae</taxon>
        <taxon>Mycosphaerellales</taxon>
        <taxon>Teratosphaeriaceae</taxon>
        <taxon>Teratosphaeria</taxon>
    </lineage>
</organism>
<gene>
    <name evidence="10" type="ORF">EJ03DRAFT_264809</name>
</gene>
<dbReference type="GO" id="GO:0005524">
    <property type="term" value="F:ATP binding"/>
    <property type="evidence" value="ECO:0007669"/>
    <property type="project" value="UniProtKB-KW"/>
</dbReference>
<dbReference type="Pfam" id="PF02934">
    <property type="entry name" value="GatB_N"/>
    <property type="match status" value="1"/>
</dbReference>
<dbReference type="HAMAP" id="MF_00121">
    <property type="entry name" value="GatB"/>
    <property type="match status" value="1"/>
</dbReference>
<dbReference type="EMBL" id="ML995810">
    <property type="protein sequence ID" value="KAF2773588.1"/>
    <property type="molecule type" value="Genomic_DNA"/>
</dbReference>
<dbReference type="InterPro" id="IPR003789">
    <property type="entry name" value="Asn/Gln_tRNA_amidoTrase-B-like"/>
</dbReference>
<dbReference type="Proteomes" id="UP000799436">
    <property type="component" value="Unassembled WGS sequence"/>
</dbReference>
<comment type="function">
    <text evidence="7">Allows the formation of correctly charged Gln-tRNA(Gln) through the transamidation of misacylated Glu-tRNA(Gln) in the mitochondria. The reaction takes place in the presence of glutamine and ATP through an activated gamma-phospho-Glu-tRNA(Gln).</text>
</comment>
<dbReference type="Pfam" id="PF02637">
    <property type="entry name" value="GatB_Yqey"/>
    <property type="match status" value="1"/>
</dbReference>
<evidence type="ECO:0000313" key="10">
    <source>
        <dbReference type="EMBL" id="KAF2773588.1"/>
    </source>
</evidence>
<keyword evidence="2 7" id="KW-0436">Ligase</keyword>
<dbReference type="GO" id="GO:0032543">
    <property type="term" value="P:mitochondrial translation"/>
    <property type="evidence" value="ECO:0007669"/>
    <property type="project" value="UniProtKB-UniRule"/>
</dbReference>
<dbReference type="NCBIfam" id="TIGR00133">
    <property type="entry name" value="gatB"/>
    <property type="match status" value="1"/>
</dbReference>
<dbReference type="GO" id="GO:0005739">
    <property type="term" value="C:mitochondrion"/>
    <property type="evidence" value="ECO:0007669"/>
    <property type="project" value="UniProtKB-SubCell"/>
</dbReference>
<dbReference type="OrthoDB" id="1722066at2759"/>
<keyword evidence="4 7" id="KW-0067">ATP-binding</keyword>
<dbReference type="EC" id="6.3.5.-" evidence="7"/>
<dbReference type="SUPFAM" id="SSF89095">
    <property type="entry name" value="GatB/YqeY motif"/>
    <property type="match status" value="1"/>
</dbReference>
<feature type="region of interest" description="Disordered" evidence="8">
    <location>
        <begin position="1"/>
        <end position="38"/>
    </location>
</feature>
<evidence type="ECO:0000256" key="3">
    <source>
        <dbReference type="ARBA" id="ARBA00022741"/>
    </source>
</evidence>
<dbReference type="GO" id="GO:0030956">
    <property type="term" value="C:glutamyl-tRNA(Gln) amidotransferase complex"/>
    <property type="evidence" value="ECO:0007669"/>
    <property type="project" value="UniProtKB-UniRule"/>
</dbReference>
<name>A0A6G1LMD8_9PEZI</name>
<evidence type="ECO:0000313" key="11">
    <source>
        <dbReference type="Proteomes" id="UP000799436"/>
    </source>
</evidence>
<evidence type="ECO:0000256" key="6">
    <source>
        <dbReference type="ARBA" id="ARBA00047913"/>
    </source>
</evidence>
<dbReference type="AlphaFoldDB" id="A0A6G1LMD8"/>
<comment type="subunit">
    <text evidence="7">Subunit of the heterotrimeric GatCAB amidotransferase (AdT) complex, composed of A, B and C subunits.</text>
</comment>
<comment type="subcellular location">
    <subcellularLocation>
        <location evidence="7">Mitochondrion</location>
    </subcellularLocation>
</comment>
<dbReference type="PROSITE" id="PS01234">
    <property type="entry name" value="GATB"/>
    <property type="match status" value="1"/>
</dbReference>
<feature type="domain" description="Asn/Gln amidotransferase" evidence="9">
    <location>
        <begin position="393"/>
        <end position="562"/>
    </location>
</feature>
<dbReference type="GO" id="GO:0050567">
    <property type="term" value="F:glutaminyl-tRNA synthase (glutamine-hydrolyzing) activity"/>
    <property type="evidence" value="ECO:0007669"/>
    <property type="project" value="UniProtKB-UniRule"/>
</dbReference>
<evidence type="ECO:0000256" key="4">
    <source>
        <dbReference type="ARBA" id="ARBA00022840"/>
    </source>
</evidence>
<keyword evidence="11" id="KW-1185">Reference proteome</keyword>
<dbReference type="InterPro" id="IPR004413">
    <property type="entry name" value="GatB"/>
</dbReference>
<keyword evidence="3 7" id="KW-0547">Nucleotide-binding</keyword>
<reference evidence="10" key="1">
    <citation type="journal article" date="2020" name="Stud. Mycol.">
        <title>101 Dothideomycetes genomes: a test case for predicting lifestyles and emergence of pathogens.</title>
        <authorList>
            <person name="Haridas S."/>
            <person name="Albert R."/>
            <person name="Binder M."/>
            <person name="Bloem J."/>
            <person name="Labutti K."/>
            <person name="Salamov A."/>
            <person name="Andreopoulos B."/>
            <person name="Baker S."/>
            <person name="Barry K."/>
            <person name="Bills G."/>
            <person name="Bluhm B."/>
            <person name="Cannon C."/>
            <person name="Castanera R."/>
            <person name="Culley D."/>
            <person name="Daum C."/>
            <person name="Ezra D."/>
            <person name="Gonzalez J."/>
            <person name="Henrissat B."/>
            <person name="Kuo A."/>
            <person name="Liang C."/>
            <person name="Lipzen A."/>
            <person name="Lutzoni F."/>
            <person name="Magnuson J."/>
            <person name="Mondo S."/>
            <person name="Nolan M."/>
            <person name="Ohm R."/>
            <person name="Pangilinan J."/>
            <person name="Park H.-J."/>
            <person name="Ramirez L."/>
            <person name="Alfaro M."/>
            <person name="Sun H."/>
            <person name="Tritt A."/>
            <person name="Yoshinaga Y."/>
            <person name="Zwiers L.-H."/>
            <person name="Turgeon B."/>
            <person name="Goodwin S."/>
            <person name="Spatafora J."/>
            <person name="Crous P."/>
            <person name="Grigoriev I."/>
        </authorList>
    </citation>
    <scope>NUCLEOTIDE SEQUENCE</scope>
    <source>
        <strain evidence="10">CBS 116005</strain>
    </source>
</reference>
<dbReference type="PANTHER" id="PTHR11659:SF0">
    <property type="entry name" value="GLUTAMYL-TRNA(GLN) AMIDOTRANSFERASE SUBUNIT B, MITOCHONDRIAL"/>
    <property type="match status" value="1"/>
</dbReference>
<dbReference type="InterPro" id="IPR017959">
    <property type="entry name" value="Asn/Gln-tRNA_amidoTrfase_suB/E"/>
</dbReference>
<dbReference type="InterPro" id="IPR023168">
    <property type="entry name" value="GatB_Yqey_C_2"/>
</dbReference>
<comment type="similarity">
    <text evidence="1 7">Belongs to the GatB/GatE family. GatB subfamily.</text>
</comment>
<comment type="catalytic activity">
    <reaction evidence="6 7">
        <text>L-glutamyl-tRNA(Gln) + L-glutamine + ATP + H2O = L-glutaminyl-tRNA(Gln) + L-glutamate + ADP + phosphate + H(+)</text>
        <dbReference type="Rhea" id="RHEA:17521"/>
        <dbReference type="Rhea" id="RHEA-COMP:9681"/>
        <dbReference type="Rhea" id="RHEA-COMP:9684"/>
        <dbReference type="ChEBI" id="CHEBI:15377"/>
        <dbReference type="ChEBI" id="CHEBI:15378"/>
        <dbReference type="ChEBI" id="CHEBI:29985"/>
        <dbReference type="ChEBI" id="CHEBI:30616"/>
        <dbReference type="ChEBI" id="CHEBI:43474"/>
        <dbReference type="ChEBI" id="CHEBI:58359"/>
        <dbReference type="ChEBI" id="CHEBI:78520"/>
        <dbReference type="ChEBI" id="CHEBI:78521"/>
        <dbReference type="ChEBI" id="CHEBI:456216"/>
    </reaction>
</comment>
<protein>
    <recommendedName>
        <fullName evidence="7">Glutamyl-tRNA(Gln) amidotransferase subunit B, mitochondrial</fullName>
        <shortName evidence="7">Glu-AdT subunit B</shortName>
        <ecNumber evidence="7">6.3.5.-</ecNumber>
    </recommendedName>
</protein>
<dbReference type="SMART" id="SM00845">
    <property type="entry name" value="GatB_Yqey"/>
    <property type="match status" value="1"/>
</dbReference>
<evidence type="ECO:0000256" key="1">
    <source>
        <dbReference type="ARBA" id="ARBA00005306"/>
    </source>
</evidence>
<dbReference type="NCBIfam" id="NF004012">
    <property type="entry name" value="PRK05477.1-2"/>
    <property type="match status" value="1"/>
</dbReference>
<evidence type="ECO:0000256" key="7">
    <source>
        <dbReference type="HAMAP-Rule" id="MF_03147"/>
    </source>
</evidence>
<dbReference type="SUPFAM" id="SSF55931">
    <property type="entry name" value="Glutamine synthetase/guanido kinase"/>
    <property type="match status" value="1"/>
</dbReference>
<dbReference type="InterPro" id="IPR014746">
    <property type="entry name" value="Gln_synth/guanido_kin_cat_dom"/>
</dbReference>
<keyword evidence="5 7" id="KW-0648">Protein biosynthesis</keyword>
<dbReference type="InterPro" id="IPR006075">
    <property type="entry name" value="Asn/Gln-tRNA_Trfase_suB/E_cat"/>
</dbReference>
<keyword evidence="7" id="KW-0496">Mitochondrion</keyword>
<evidence type="ECO:0000256" key="8">
    <source>
        <dbReference type="SAM" id="MobiDB-lite"/>
    </source>
</evidence>
<dbReference type="GO" id="GO:0070681">
    <property type="term" value="P:glutaminyl-tRNAGln biosynthesis via transamidation"/>
    <property type="evidence" value="ECO:0007669"/>
    <property type="project" value="UniProtKB-UniRule"/>
</dbReference>
<proteinExistence type="inferred from homology"/>
<evidence type="ECO:0000256" key="2">
    <source>
        <dbReference type="ARBA" id="ARBA00022598"/>
    </source>
</evidence>